<reference evidence="2 3" key="1">
    <citation type="submission" date="2019-08" db="EMBL/GenBank/DDBJ databases">
        <title>Draft genome analysis of Rheinheimera tangshanensis isolated from the roots of fresh rice plants (Oryza sativa).</title>
        <authorList>
            <person name="Yu Q."/>
            <person name="Qi Y."/>
            <person name="Zhang H."/>
            <person name="Pu J."/>
        </authorList>
    </citation>
    <scope>NUCLEOTIDE SEQUENCE [LARGE SCALE GENOMIC DNA]</scope>
    <source>
        <strain evidence="2 3">JA3-B52</strain>
    </source>
</reference>
<dbReference type="SUPFAM" id="SSF53448">
    <property type="entry name" value="Nucleotide-diphospho-sugar transferases"/>
    <property type="match status" value="1"/>
</dbReference>
<evidence type="ECO:0000259" key="1">
    <source>
        <dbReference type="Pfam" id="PF00535"/>
    </source>
</evidence>
<dbReference type="PANTHER" id="PTHR22916">
    <property type="entry name" value="GLYCOSYLTRANSFERASE"/>
    <property type="match status" value="1"/>
</dbReference>
<accession>A0A5C8LUV0</accession>
<dbReference type="PANTHER" id="PTHR22916:SF3">
    <property type="entry name" value="UDP-GLCNAC:BETAGAL BETA-1,3-N-ACETYLGLUCOSAMINYLTRANSFERASE-LIKE PROTEIN 1"/>
    <property type="match status" value="1"/>
</dbReference>
<dbReference type="InterPro" id="IPR029044">
    <property type="entry name" value="Nucleotide-diphossugar_trans"/>
</dbReference>
<keyword evidence="3" id="KW-1185">Reference proteome</keyword>
<proteinExistence type="predicted"/>
<sequence length="301" mass="33670">MSNNFDCLHENKACGYCGDGNLFLSTLPISVSRKGEGGLRTKGITKFGSGVKPLISIITVVYNGEKYLEESILSVTNQVYDNIEYIIVDGGSKDGTLDIIHRYEHVIDYWVSEGDRGIYDAMNKAISLASPGAWVLIIGADDRLLDVTCVAFAAAESEGARNLLFDVEREDFRNHSKRKHVCQVPNADKDFLSFPLHHQGFVFKKDEYLSFDTSLGIHADLHFMYTRISRGGIVKVNKVVSSYLTGGASSYIYINNAKSIYKVAKRLEADIYPRIIKRNFAGFVRLFLNAVIRSLIKRLGF</sequence>
<feature type="domain" description="Glycosyltransferase 2-like" evidence="1">
    <location>
        <begin position="56"/>
        <end position="145"/>
    </location>
</feature>
<dbReference type="AlphaFoldDB" id="A0A5C8LUV0"/>
<keyword evidence="2" id="KW-0808">Transferase</keyword>
<protein>
    <submittedName>
        <fullName evidence="2">Glycosyltransferase</fullName>
    </submittedName>
</protein>
<evidence type="ECO:0000313" key="3">
    <source>
        <dbReference type="Proteomes" id="UP000321814"/>
    </source>
</evidence>
<dbReference type="OrthoDB" id="396512at2"/>
<dbReference type="Gene3D" id="3.90.550.10">
    <property type="entry name" value="Spore Coat Polysaccharide Biosynthesis Protein SpsA, Chain A"/>
    <property type="match status" value="1"/>
</dbReference>
<dbReference type="RefSeq" id="WP_147904402.1">
    <property type="nucleotide sequence ID" value="NZ_BAAAGC010000010.1"/>
</dbReference>
<name>A0A5C8LUV0_9GAMM</name>
<dbReference type="InterPro" id="IPR001173">
    <property type="entry name" value="Glyco_trans_2-like"/>
</dbReference>
<dbReference type="Proteomes" id="UP000321814">
    <property type="component" value="Unassembled WGS sequence"/>
</dbReference>
<evidence type="ECO:0000313" key="2">
    <source>
        <dbReference type="EMBL" id="TXK80497.1"/>
    </source>
</evidence>
<dbReference type="EMBL" id="VRLR01000006">
    <property type="protein sequence ID" value="TXK80497.1"/>
    <property type="molecule type" value="Genomic_DNA"/>
</dbReference>
<dbReference type="Pfam" id="PF00535">
    <property type="entry name" value="Glycos_transf_2"/>
    <property type="match status" value="1"/>
</dbReference>
<organism evidence="2 3">
    <name type="scientific">Rheinheimera tangshanensis</name>
    <dbReference type="NCBI Taxonomy" id="400153"/>
    <lineage>
        <taxon>Bacteria</taxon>
        <taxon>Pseudomonadati</taxon>
        <taxon>Pseudomonadota</taxon>
        <taxon>Gammaproteobacteria</taxon>
        <taxon>Chromatiales</taxon>
        <taxon>Chromatiaceae</taxon>
        <taxon>Rheinheimera</taxon>
    </lineage>
</organism>
<comment type="caution">
    <text evidence="2">The sequence shown here is derived from an EMBL/GenBank/DDBJ whole genome shotgun (WGS) entry which is preliminary data.</text>
</comment>
<dbReference type="CDD" id="cd06433">
    <property type="entry name" value="GT_2_WfgS_like"/>
    <property type="match status" value="1"/>
</dbReference>
<dbReference type="GO" id="GO:0016758">
    <property type="term" value="F:hexosyltransferase activity"/>
    <property type="evidence" value="ECO:0007669"/>
    <property type="project" value="UniProtKB-ARBA"/>
</dbReference>
<gene>
    <name evidence="2" type="ORF">FU839_11080</name>
</gene>